<sequence length="200" mass="22549">MIVSKNRWRWVTGTTTVAITLWTLSMVNLTSRADDGQSKSPASAAESSDSKWGPHAPPYTPKTKRELRKTLTRMQYSVTQQADTERAFTGPYWDSKQDGIYTCVVCGLPLFDSSTKFKSGTGWPSYWQPIREGNVGTKTDWKMLYPRTEVHCKRCKAHLGHVFNDGPQPTGLRFCMNGAALKFHERSSLEETAAEPQPDR</sequence>
<dbReference type="Pfam" id="PF01641">
    <property type="entry name" value="SelR"/>
    <property type="match status" value="1"/>
</dbReference>
<evidence type="ECO:0000256" key="7">
    <source>
        <dbReference type="ARBA" id="ARBA00048488"/>
    </source>
</evidence>
<accession>A0A517M6W9</accession>
<dbReference type="Gene3D" id="2.170.150.20">
    <property type="entry name" value="Peptide methionine sulfoxide reductase"/>
    <property type="match status" value="1"/>
</dbReference>
<dbReference type="GO" id="GO:0005737">
    <property type="term" value="C:cytoplasm"/>
    <property type="evidence" value="ECO:0007669"/>
    <property type="project" value="TreeGrafter"/>
</dbReference>
<gene>
    <name evidence="10" type="primary">msrB_2</name>
    <name evidence="10" type="ORF">EC9_48450</name>
</gene>
<comment type="cofactor">
    <cofactor evidence="1">
        <name>Zn(2+)</name>
        <dbReference type="ChEBI" id="CHEBI:29105"/>
    </cofactor>
</comment>
<dbReference type="PROSITE" id="PS51790">
    <property type="entry name" value="MSRB"/>
    <property type="match status" value="1"/>
</dbReference>
<dbReference type="GO" id="GO:0006979">
    <property type="term" value="P:response to oxidative stress"/>
    <property type="evidence" value="ECO:0007669"/>
    <property type="project" value="InterPro"/>
</dbReference>
<dbReference type="OrthoDB" id="4174719at2"/>
<dbReference type="GO" id="GO:0046872">
    <property type="term" value="F:metal ion binding"/>
    <property type="evidence" value="ECO:0007669"/>
    <property type="project" value="UniProtKB-KW"/>
</dbReference>
<dbReference type="NCBIfam" id="TIGR00357">
    <property type="entry name" value="peptide-methionine (R)-S-oxide reductase MsrB"/>
    <property type="match status" value="1"/>
</dbReference>
<evidence type="ECO:0000256" key="6">
    <source>
        <dbReference type="ARBA" id="ARBA00023002"/>
    </source>
</evidence>
<dbReference type="Proteomes" id="UP000319557">
    <property type="component" value="Chromosome"/>
</dbReference>
<feature type="compositionally biased region" description="Polar residues" evidence="8">
    <location>
        <begin position="38"/>
        <end position="47"/>
    </location>
</feature>
<comment type="catalytic activity">
    <reaction evidence="7">
        <text>L-methionyl-[protein] + [thioredoxin]-disulfide + H2O = L-methionyl-(R)-S-oxide-[protein] + [thioredoxin]-dithiol</text>
        <dbReference type="Rhea" id="RHEA:24164"/>
        <dbReference type="Rhea" id="RHEA-COMP:10698"/>
        <dbReference type="Rhea" id="RHEA-COMP:10700"/>
        <dbReference type="Rhea" id="RHEA-COMP:12313"/>
        <dbReference type="Rhea" id="RHEA-COMP:12314"/>
        <dbReference type="ChEBI" id="CHEBI:15377"/>
        <dbReference type="ChEBI" id="CHEBI:16044"/>
        <dbReference type="ChEBI" id="CHEBI:29950"/>
        <dbReference type="ChEBI" id="CHEBI:45764"/>
        <dbReference type="ChEBI" id="CHEBI:50058"/>
        <dbReference type="EC" id="1.8.4.12"/>
    </reaction>
</comment>
<dbReference type="KEGG" id="ruv:EC9_48450"/>
<dbReference type="GO" id="GO:0030091">
    <property type="term" value="P:protein repair"/>
    <property type="evidence" value="ECO:0007669"/>
    <property type="project" value="InterPro"/>
</dbReference>
<evidence type="ECO:0000256" key="4">
    <source>
        <dbReference type="ARBA" id="ARBA00022723"/>
    </source>
</evidence>
<evidence type="ECO:0000256" key="2">
    <source>
        <dbReference type="ARBA" id="ARBA00007174"/>
    </source>
</evidence>
<protein>
    <recommendedName>
        <fullName evidence="3">peptide-methionine (R)-S-oxide reductase</fullName>
        <ecNumber evidence="3">1.8.4.12</ecNumber>
    </recommendedName>
</protein>
<evidence type="ECO:0000256" key="3">
    <source>
        <dbReference type="ARBA" id="ARBA00012499"/>
    </source>
</evidence>
<dbReference type="InterPro" id="IPR011057">
    <property type="entry name" value="Mss4-like_sf"/>
</dbReference>
<evidence type="ECO:0000313" key="11">
    <source>
        <dbReference type="Proteomes" id="UP000319557"/>
    </source>
</evidence>
<organism evidence="10 11">
    <name type="scientific">Rosistilla ulvae</name>
    <dbReference type="NCBI Taxonomy" id="1930277"/>
    <lineage>
        <taxon>Bacteria</taxon>
        <taxon>Pseudomonadati</taxon>
        <taxon>Planctomycetota</taxon>
        <taxon>Planctomycetia</taxon>
        <taxon>Pirellulales</taxon>
        <taxon>Pirellulaceae</taxon>
        <taxon>Rosistilla</taxon>
    </lineage>
</organism>
<dbReference type="GO" id="GO:0033743">
    <property type="term" value="F:peptide-methionine (R)-S-oxide reductase activity"/>
    <property type="evidence" value="ECO:0007669"/>
    <property type="project" value="UniProtKB-EC"/>
</dbReference>
<dbReference type="InterPro" id="IPR028427">
    <property type="entry name" value="Met_Sox_Rdtase_MsrB"/>
</dbReference>
<evidence type="ECO:0000256" key="1">
    <source>
        <dbReference type="ARBA" id="ARBA00001947"/>
    </source>
</evidence>
<dbReference type="FunFam" id="2.170.150.20:FF:000001">
    <property type="entry name" value="Peptide methionine sulfoxide reductase MsrB"/>
    <property type="match status" value="1"/>
</dbReference>
<name>A0A517M6W9_9BACT</name>
<dbReference type="AlphaFoldDB" id="A0A517M6W9"/>
<evidence type="ECO:0000256" key="8">
    <source>
        <dbReference type="SAM" id="MobiDB-lite"/>
    </source>
</evidence>
<dbReference type="PANTHER" id="PTHR10173">
    <property type="entry name" value="METHIONINE SULFOXIDE REDUCTASE"/>
    <property type="match status" value="1"/>
</dbReference>
<comment type="similarity">
    <text evidence="2">Belongs to the MsrB Met sulfoxide reductase family.</text>
</comment>
<reference evidence="10 11" key="1">
    <citation type="submission" date="2019-02" db="EMBL/GenBank/DDBJ databases">
        <title>Deep-cultivation of Planctomycetes and their phenomic and genomic characterization uncovers novel biology.</title>
        <authorList>
            <person name="Wiegand S."/>
            <person name="Jogler M."/>
            <person name="Boedeker C."/>
            <person name="Pinto D."/>
            <person name="Vollmers J."/>
            <person name="Rivas-Marin E."/>
            <person name="Kohn T."/>
            <person name="Peeters S.H."/>
            <person name="Heuer A."/>
            <person name="Rast P."/>
            <person name="Oberbeckmann S."/>
            <person name="Bunk B."/>
            <person name="Jeske O."/>
            <person name="Meyerdierks A."/>
            <person name="Storesund J.E."/>
            <person name="Kallscheuer N."/>
            <person name="Luecker S."/>
            <person name="Lage O.M."/>
            <person name="Pohl T."/>
            <person name="Merkel B.J."/>
            <person name="Hornburger P."/>
            <person name="Mueller R.-W."/>
            <person name="Bruemmer F."/>
            <person name="Labrenz M."/>
            <person name="Spormann A.M."/>
            <person name="Op den Camp H."/>
            <person name="Overmann J."/>
            <person name="Amann R."/>
            <person name="Jetten M.S.M."/>
            <person name="Mascher T."/>
            <person name="Medema M.H."/>
            <person name="Devos D.P."/>
            <person name="Kaster A.-K."/>
            <person name="Ovreas L."/>
            <person name="Rohde M."/>
            <person name="Galperin M.Y."/>
            <person name="Jogler C."/>
        </authorList>
    </citation>
    <scope>NUCLEOTIDE SEQUENCE [LARGE SCALE GENOMIC DNA]</scope>
    <source>
        <strain evidence="10 11">EC9</strain>
    </source>
</reference>
<keyword evidence="4" id="KW-0479">Metal-binding</keyword>
<keyword evidence="11" id="KW-1185">Reference proteome</keyword>
<evidence type="ECO:0000313" key="10">
    <source>
        <dbReference type="EMBL" id="QDS90631.1"/>
    </source>
</evidence>
<keyword evidence="6 10" id="KW-0560">Oxidoreductase</keyword>
<feature type="region of interest" description="Disordered" evidence="8">
    <location>
        <begin position="33"/>
        <end position="64"/>
    </location>
</feature>
<dbReference type="EMBL" id="CP036261">
    <property type="protein sequence ID" value="QDS90631.1"/>
    <property type="molecule type" value="Genomic_DNA"/>
</dbReference>
<feature type="domain" description="MsrB" evidence="9">
    <location>
        <begin position="64"/>
        <end position="186"/>
    </location>
</feature>
<dbReference type="SUPFAM" id="SSF51316">
    <property type="entry name" value="Mss4-like"/>
    <property type="match status" value="1"/>
</dbReference>
<proteinExistence type="inferred from homology"/>
<dbReference type="PANTHER" id="PTHR10173:SF52">
    <property type="entry name" value="METHIONINE-R-SULFOXIDE REDUCTASE B1"/>
    <property type="match status" value="1"/>
</dbReference>
<keyword evidence="5" id="KW-0862">Zinc</keyword>
<evidence type="ECO:0000256" key="5">
    <source>
        <dbReference type="ARBA" id="ARBA00022833"/>
    </source>
</evidence>
<evidence type="ECO:0000259" key="9">
    <source>
        <dbReference type="PROSITE" id="PS51790"/>
    </source>
</evidence>
<dbReference type="InterPro" id="IPR002579">
    <property type="entry name" value="Met_Sox_Rdtase_MsrB_dom"/>
</dbReference>
<dbReference type="EC" id="1.8.4.12" evidence="3"/>